<feature type="repeat" description="WD" evidence="3">
    <location>
        <begin position="406"/>
        <end position="447"/>
    </location>
</feature>
<dbReference type="Gene3D" id="2.130.10.10">
    <property type="entry name" value="YVTN repeat-like/Quinoprotein amine dehydrogenase"/>
    <property type="match status" value="1"/>
</dbReference>
<keyword evidence="5" id="KW-1185">Reference proteome</keyword>
<dbReference type="InterPro" id="IPR015915">
    <property type="entry name" value="Kelch-typ_b-propeller"/>
</dbReference>
<dbReference type="PANTHER" id="PTHR22847">
    <property type="entry name" value="WD40 REPEAT PROTEIN"/>
    <property type="match status" value="1"/>
</dbReference>
<comment type="caution">
    <text evidence="4">The sequence shown here is derived from an EMBL/GenBank/DDBJ whole genome shotgun (WGS) entry which is preliminary data.</text>
</comment>
<dbReference type="InterPro" id="IPR019775">
    <property type="entry name" value="WD40_repeat_CS"/>
</dbReference>
<evidence type="ECO:0000313" key="4">
    <source>
        <dbReference type="EMBL" id="ETO35640.1"/>
    </source>
</evidence>
<organism evidence="4 5">
    <name type="scientific">Reticulomyxa filosa</name>
    <dbReference type="NCBI Taxonomy" id="46433"/>
    <lineage>
        <taxon>Eukaryota</taxon>
        <taxon>Sar</taxon>
        <taxon>Rhizaria</taxon>
        <taxon>Retaria</taxon>
        <taxon>Foraminifera</taxon>
        <taxon>Monothalamids</taxon>
        <taxon>Reticulomyxidae</taxon>
        <taxon>Reticulomyxa</taxon>
    </lineage>
</organism>
<dbReference type="Gene3D" id="2.120.10.80">
    <property type="entry name" value="Kelch-type beta propeller"/>
    <property type="match status" value="2"/>
</dbReference>
<evidence type="ECO:0000256" key="3">
    <source>
        <dbReference type="PROSITE-ProRule" id="PRU00221"/>
    </source>
</evidence>
<dbReference type="SMART" id="SM00320">
    <property type="entry name" value="WD40"/>
    <property type="match status" value="2"/>
</dbReference>
<gene>
    <name evidence="4" type="ORF">RFI_01423</name>
</gene>
<proteinExistence type="predicted"/>
<dbReference type="EMBL" id="ASPP01001443">
    <property type="protein sequence ID" value="ETO35640.1"/>
    <property type="molecule type" value="Genomic_DNA"/>
</dbReference>
<dbReference type="PROSITE" id="PS50082">
    <property type="entry name" value="WD_REPEATS_2"/>
    <property type="match status" value="2"/>
</dbReference>
<reference evidence="4 5" key="1">
    <citation type="journal article" date="2013" name="Curr. Biol.">
        <title>The Genome of the Foraminiferan Reticulomyxa filosa.</title>
        <authorList>
            <person name="Glockner G."/>
            <person name="Hulsmann N."/>
            <person name="Schleicher M."/>
            <person name="Noegel A.A."/>
            <person name="Eichinger L."/>
            <person name="Gallinger C."/>
            <person name="Pawlowski J."/>
            <person name="Sierra R."/>
            <person name="Euteneuer U."/>
            <person name="Pillet L."/>
            <person name="Moustafa A."/>
            <person name="Platzer M."/>
            <person name="Groth M."/>
            <person name="Szafranski K."/>
            <person name="Schliwa M."/>
        </authorList>
    </citation>
    <scope>NUCLEOTIDE SEQUENCE [LARGE SCALE GENOMIC DNA]</scope>
</reference>
<name>X6PAS3_RETFI</name>
<dbReference type="AlphaFoldDB" id="X6PAS3"/>
<dbReference type="Proteomes" id="UP000023152">
    <property type="component" value="Unassembled WGS sequence"/>
</dbReference>
<feature type="repeat" description="WD" evidence="3">
    <location>
        <begin position="448"/>
        <end position="489"/>
    </location>
</feature>
<dbReference type="SUPFAM" id="SSF117281">
    <property type="entry name" value="Kelch motif"/>
    <property type="match status" value="1"/>
</dbReference>
<protein>
    <submittedName>
        <fullName evidence="4">WD repeat-containing protein</fullName>
    </submittedName>
</protein>
<keyword evidence="1 3" id="KW-0853">WD repeat</keyword>
<keyword evidence="2" id="KW-0677">Repeat</keyword>
<dbReference type="InterPro" id="IPR001680">
    <property type="entry name" value="WD40_rpt"/>
</dbReference>
<dbReference type="Pfam" id="PF00400">
    <property type="entry name" value="WD40"/>
    <property type="match status" value="2"/>
</dbReference>
<dbReference type="GO" id="GO:1990234">
    <property type="term" value="C:transferase complex"/>
    <property type="evidence" value="ECO:0007669"/>
    <property type="project" value="UniProtKB-ARBA"/>
</dbReference>
<dbReference type="PROSITE" id="PS50294">
    <property type="entry name" value="WD_REPEATS_REGION"/>
    <property type="match status" value="2"/>
</dbReference>
<evidence type="ECO:0000256" key="2">
    <source>
        <dbReference type="ARBA" id="ARBA00022737"/>
    </source>
</evidence>
<evidence type="ECO:0000256" key="1">
    <source>
        <dbReference type="ARBA" id="ARBA00022574"/>
    </source>
</evidence>
<dbReference type="InterPro" id="IPR036322">
    <property type="entry name" value="WD40_repeat_dom_sf"/>
</dbReference>
<dbReference type="InterPro" id="IPR015943">
    <property type="entry name" value="WD40/YVTN_repeat-like_dom_sf"/>
</dbReference>
<dbReference type="SUPFAM" id="SSF50978">
    <property type="entry name" value="WD40 repeat-like"/>
    <property type="match status" value="1"/>
</dbReference>
<dbReference type="PROSITE" id="PS00678">
    <property type="entry name" value="WD_REPEATS_1"/>
    <property type="match status" value="2"/>
</dbReference>
<sequence length="517" mass="60094">MPDMILELKKKKGSLPTTLSERQQLLIDPFQTLKALPIPLSHSQCILHKHEILICGGKDERACYSYHTLKNEYKFICEYPSHVTLDGHCVVKLVNNNNKDNNQITLLSFGGKYKHTLVMKYVSIWNDEDNKSKELNELNNYNEWVPFTDNYNHPITIGSDNEIYEGVRAVIGGRNNNLLFSTYLYCNISVFDLNTYDKLPANNYIEYHCFVSNSENGQEQEMMDINQEKNTKNYQMFLFYKDIGLSIRYNENSNTFQFHQLLVCDDIAPLFKYAYVCINDIILFFGGWNINNAAVSKSVHQYLIRKNKWMTFKHFLPDPLENCVAILSKEDNNIHIIGGRDDNRKTVLTHINIKACALDTLHLSKNEIKCITQYWIRVLTIKLGWIDEFNKIVINYVKGYQLLMVLQGHDKAVSSVRFSADGRKIVSVLYNNTVRIWDVSSREQLRIFKGHTKFFFTAKFSPDGHTVVSCSSDGTIRLWDVNRGTEIIKLQRDFDEIWDVDFSPNGRYLCQVLKITQ</sequence>
<dbReference type="PANTHER" id="PTHR22847:SF637">
    <property type="entry name" value="WD REPEAT DOMAIN 5B"/>
    <property type="match status" value="1"/>
</dbReference>
<accession>X6PAS3</accession>
<evidence type="ECO:0000313" key="5">
    <source>
        <dbReference type="Proteomes" id="UP000023152"/>
    </source>
</evidence>